<name>A0ABT0YVZ8_9BURK</name>
<evidence type="ECO:0000313" key="2">
    <source>
        <dbReference type="Proteomes" id="UP001165541"/>
    </source>
</evidence>
<gene>
    <name evidence="1" type="ORF">M8A51_25685</name>
</gene>
<sequence length="89" mass="9643">MSELLAPAWQQHVASTIAHYAELSHAAIQSAAAQQERPSVLYRPAMSIDGNQWCALYGDNLQDGVAGFGASPSDAMHDFDRAWDRALGQ</sequence>
<protein>
    <submittedName>
        <fullName evidence="1">Uncharacterized protein</fullName>
    </submittedName>
</protein>
<dbReference type="Proteomes" id="UP001165541">
    <property type="component" value="Unassembled WGS sequence"/>
</dbReference>
<reference evidence="1" key="1">
    <citation type="submission" date="2022-05" db="EMBL/GenBank/DDBJ databases">
        <title>Schlegelella sp. nov., isolated from mangrove soil.</title>
        <authorList>
            <person name="Liu Y."/>
            <person name="Ge X."/>
            <person name="Liu W."/>
        </authorList>
    </citation>
    <scope>NUCLEOTIDE SEQUENCE</scope>
    <source>
        <strain evidence="1">S2-27</strain>
    </source>
</reference>
<organism evidence="1 2">
    <name type="scientific">Caldimonas mangrovi</name>
    <dbReference type="NCBI Taxonomy" id="2944811"/>
    <lineage>
        <taxon>Bacteria</taxon>
        <taxon>Pseudomonadati</taxon>
        <taxon>Pseudomonadota</taxon>
        <taxon>Betaproteobacteria</taxon>
        <taxon>Burkholderiales</taxon>
        <taxon>Sphaerotilaceae</taxon>
        <taxon>Caldimonas</taxon>
    </lineage>
</organism>
<dbReference type="EMBL" id="JAMKFE010000027">
    <property type="protein sequence ID" value="MCM5682929.1"/>
    <property type="molecule type" value="Genomic_DNA"/>
</dbReference>
<proteinExistence type="predicted"/>
<evidence type="ECO:0000313" key="1">
    <source>
        <dbReference type="EMBL" id="MCM5682929.1"/>
    </source>
</evidence>
<dbReference type="RefSeq" id="WP_251781472.1">
    <property type="nucleotide sequence ID" value="NZ_JAMKFE010000027.1"/>
</dbReference>
<keyword evidence="2" id="KW-1185">Reference proteome</keyword>
<accession>A0ABT0YVZ8</accession>
<comment type="caution">
    <text evidence="1">The sequence shown here is derived from an EMBL/GenBank/DDBJ whole genome shotgun (WGS) entry which is preliminary data.</text>
</comment>